<proteinExistence type="predicted"/>
<reference evidence="2" key="2">
    <citation type="submission" date="2023-06" db="EMBL/GenBank/DDBJ databases">
        <authorList>
            <consortium name="Lawrence Berkeley National Laboratory"/>
            <person name="Haridas S."/>
            <person name="Hensen N."/>
            <person name="Bonometti L."/>
            <person name="Westerberg I."/>
            <person name="Brannstrom I.O."/>
            <person name="Guillou S."/>
            <person name="Cros-Aarteil S."/>
            <person name="Calhoun S."/>
            <person name="Kuo A."/>
            <person name="Mondo S."/>
            <person name="Pangilinan J."/>
            <person name="Riley R."/>
            <person name="Labutti K."/>
            <person name="Andreopoulos B."/>
            <person name="Lipzen A."/>
            <person name="Chen C."/>
            <person name="Yanf M."/>
            <person name="Daum C."/>
            <person name="Ng V."/>
            <person name="Clum A."/>
            <person name="Steindorff A."/>
            <person name="Ohm R."/>
            <person name="Martin F."/>
            <person name="Silar P."/>
            <person name="Natvig D."/>
            <person name="Lalanne C."/>
            <person name="Gautier V."/>
            <person name="Ament-Velasquez S.L."/>
            <person name="Kruys A."/>
            <person name="Hutchinson M.I."/>
            <person name="Powell A.J."/>
            <person name="Barry K."/>
            <person name="Miller A.N."/>
            <person name="Grigoriev I.V."/>
            <person name="Debuchy R."/>
            <person name="Gladieux P."/>
            <person name="Thoren M.H."/>
            <person name="Johannesson H."/>
        </authorList>
    </citation>
    <scope>NUCLEOTIDE SEQUENCE</scope>
    <source>
        <strain evidence="2">CBS 958.72</strain>
    </source>
</reference>
<reference evidence="2" key="1">
    <citation type="journal article" date="2023" name="Mol. Phylogenet. Evol.">
        <title>Genome-scale phylogeny and comparative genomics of the fungal order Sordariales.</title>
        <authorList>
            <person name="Hensen N."/>
            <person name="Bonometti L."/>
            <person name="Westerberg I."/>
            <person name="Brannstrom I.O."/>
            <person name="Guillou S."/>
            <person name="Cros-Aarteil S."/>
            <person name="Calhoun S."/>
            <person name="Haridas S."/>
            <person name="Kuo A."/>
            <person name="Mondo S."/>
            <person name="Pangilinan J."/>
            <person name="Riley R."/>
            <person name="LaButti K."/>
            <person name="Andreopoulos B."/>
            <person name="Lipzen A."/>
            <person name="Chen C."/>
            <person name="Yan M."/>
            <person name="Daum C."/>
            <person name="Ng V."/>
            <person name="Clum A."/>
            <person name="Steindorff A."/>
            <person name="Ohm R.A."/>
            <person name="Martin F."/>
            <person name="Silar P."/>
            <person name="Natvig D.O."/>
            <person name="Lalanne C."/>
            <person name="Gautier V."/>
            <person name="Ament-Velasquez S.L."/>
            <person name="Kruys A."/>
            <person name="Hutchinson M.I."/>
            <person name="Powell A.J."/>
            <person name="Barry K."/>
            <person name="Miller A.N."/>
            <person name="Grigoriev I.V."/>
            <person name="Debuchy R."/>
            <person name="Gladieux P."/>
            <person name="Hiltunen Thoren M."/>
            <person name="Johannesson H."/>
        </authorList>
    </citation>
    <scope>NUCLEOTIDE SEQUENCE</scope>
    <source>
        <strain evidence="2">CBS 958.72</strain>
    </source>
</reference>
<accession>A0AAE0N649</accession>
<feature type="region of interest" description="Disordered" evidence="1">
    <location>
        <begin position="757"/>
        <end position="782"/>
    </location>
</feature>
<dbReference type="AlphaFoldDB" id="A0AAE0N649"/>
<protein>
    <recommendedName>
        <fullName evidence="4">Leucine rich repeat domain containing protein</fullName>
    </recommendedName>
</protein>
<feature type="compositionally biased region" description="Polar residues" evidence="1">
    <location>
        <begin position="758"/>
        <end position="772"/>
    </location>
</feature>
<feature type="compositionally biased region" description="Basic and acidic residues" evidence="1">
    <location>
        <begin position="773"/>
        <end position="782"/>
    </location>
</feature>
<dbReference type="EMBL" id="JAULSN010000005">
    <property type="protein sequence ID" value="KAK3371593.1"/>
    <property type="molecule type" value="Genomic_DNA"/>
</dbReference>
<sequence length="850" mass="94143">MADNRNPNPPSYQDATRLLDWLELAAPFIPAREYARLCLVSRRFYHHFAPLLWNDPLAVATRLSLDRDSDFERYQHFMLRHLKAVRPVTRSLVTCLDLRRLTRPGSVFSLDSSGPTLTGTLRHLPFTLPRLRCILLDGHSDVDTDVLATAWASGTLAAPPHFQPPLLLSMAHCRTPLPTAFFECSFLKSLVYLDVSDVPGSLKTPLMQRMMSPDNLPRLRILKAQGREVDDSEASLLFQTFKDQLWSLDLSRNKLSDNVLYDMYQFTFPAVTLRGRGTSCSDVEGRLLLPQGQGSDFYGPFCFVQESQSSASFTHPQRYLADAPVYTRDAHGPVPQGIAGARLDGRRGIRDDSATSIKNLLCGDSPGSPVHSLDDPVQDLDVCRGHGGITHLYLNENNISAQGVAKLIRSSPGNLHRFECDSMSLSLPDGCLPKWISPTARLSGILGVTHLFRPVFSSNLQVLRIHHSLVTQLPSLETDDLPTMSNFWLAETFLLPRAELAYPEAFLPDMNPRLRSLTLTRIPRYSTGPLIDKLVGFLKLVSLQERAIQDAQPTSARHAPTILLGLRHIRLEFEPDPSEELGPELSAIEDLDSEALMRTTTEEFSFFGDSGGWESSPSTADATDAGTKPLMYVERQSVASASSPRNASEPKNQESARLERYPQPETYLSGLEYLDATGAGIWNGAAFTVPVWVGTGPNGYGHQREKLDAVGEYMRLLADHPALRANPVPASPCHVTAGVPPGSYIFSAAWDAMLAPPSASSGAKSRGHSNGESMRKPTQRELKGMRDVVAAIKAYRVQTRRAYDAARQRASRDGIPLRPLLGDPHFHWGGKLEVSMKDPAAHYHSSKYWR</sequence>
<gene>
    <name evidence="2" type="ORF">B0T24DRAFT_326793</name>
</gene>
<feature type="region of interest" description="Disordered" evidence="1">
    <location>
        <begin position="636"/>
        <end position="661"/>
    </location>
</feature>
<organism evidence="2 3">
    <name type="scientific">Lasiosphaeria ovina</name>
    <dbReference type="NCBI Taxonomy" id="92902"/>
    <lineage>
        <taxon>Eukaryota</taxon>
        <taxon>Fungi</taxon>
        <taxon>Dikarya</taxon>
        <taxon>Ascomycota</taxon>
        <taxon>Pezizomycotina</taxon>
        <taxon>Sordariomycetes</taxon>
        <taxon>Sordariomycetidae</taxon>
        <taxon>Sordariales</taxon>
        <taxon>Lasiosphaeriaceae</taxon>
        <taxon>Lasiosphaeria</taxon>
    </lineage>
</organism>
<keyword evidence="3" id="KW-1185">Reference proteome</keyword>
<dbReference type="Proteomes" id="UP001287356">
    <property type="component" value="Unassembled WGS sequence"/>
</dbReference>
<evidence type="ECO:0000313" key="2">
    <source>
        <dbReference type="EMBL" id="KAK3371593.1"/>
    </source>
</evidence>
<feature type="region of interest" description="Disordered" evidence="1">
    <location>
        <begin position="607"/>
        <end position="626"/>
    </location>
</feature>
<feature type="compositionally biased region" description="Basic and acidic residues" evidence="1">
    <location>
        <begin position="651"/>
        <end position="661"/>
    </location>
</feature>
<dbReference type="SUPFAM" id="SSF52047">
    <property type="entry name" value="RNI-like"/>
    <property type="match status" value="1"/>
</dbReference>
<name>A0AAE0N649_9PEZI</name>
<evidence type="ECO:0000256" key="1">
    <source>
        <dbReference type="SAM" id="MobiDB-lite"/>
    </source>
</evidence>
<feature type="compositionally biased region" description="Polar residues" evidence="1">
    <location>
        <begin position="637"/>
        <end position="650"/>
    </location>
</feature>
<evidence type="ECO:0008006" key="4">
    <source>
        <dbReference type="Google" id="ProtNLM"/>
    </source>
</evidence>
<comment type="caution">
    <text evidence="2">The sequence shown here is derived from an EMBL/GenBank/DDBJ whole genome shotgun (WGS) entry which is preliminary data.</text>
</comment>
<evidence type="ECO:0000313" key="3">
    <source>
        <dbReference type="Proteomes" id="UP001287356"/>
    </source>
</evidence>